<dbReference type="InterPro" id="IPR011989">
    <property type="entry name" value="ARM-like"/>
</dbReference>
<dbReference type="SUPFAM" id="SSF48371">
    <property type="entry name" value="ARM repeat"/>
    <property type="match status" value="1"/>
</dbReference>
<feature type="compositionally biased region" description="Basic and acidic residues" evidence="1">
    <location>
        <begin position="81"/>
        <end position="97"/>
    </location>
</feature>
<reference evidence="2 3" key="1">
    <citation type="journal article" date="2019" name="Int. J. Syst. Evol. Microbiol.">
        <title>The Global Catalogue of Microorganisms (GCM) 10K type strain sequencing project: providing services to taxonomists for standard genome sequencing and annotation.</title>
        <authorList>
            <consortium name="The Broad Institute Genomics Platform"/>
            <consortium name="The Broad Institute Genome Sequencing Center for Infectious Disease"/>
            <person name="Wu L."/>
            <person name="Ma J."/>
        </authorList>
    </citation>
    <scope>NUCLEOTIDE SEQUENCE [LARGE SCALE GENOMIC DNA]</scope>
    <source>
        <strain evidence="2 3">JCM 17504</strain>
    </source>
</reference>
<evidence type="ECO:0000313" key="2">
    <source>
        <dbReference type="EMBL" id="GAA5042659.1"/>
    </source>
</evidence>
<dbReference type="AlphaFoldDB" id="A0AAV3UBZ4"/>
<dbReference type="SMART" id="SM00567">
    <property type="entry name" value="EZ_HEAT"/>
    <property type="match status" value="5"/>
</dbReference>
<organism evidence="2 3">
    <name type="scientific">Haladaptatus pallidirubidus</name>
    <dbReference type="NCBI Taxonomy" id="1008152"/>
    <lineage>
        <taxon>Archaea</taxon>
        <taxon>Methanobacteriati</taxon>
        <taxon>Methanobacteriota</taxon>
        <taxon>Stenosarchaea group</taxon>
        <taxon>Halobacteria</taxon>
        <taxon>Halobacteriales</taxon>
        <taxon>Haladaptataceae</taxon>
        <taxon>Haladaptatus</taxon>
    </lineage>
</organism>
<dbReference type="InterPro" id="IPR004155">
    <property type="entry name" value="PBS_lyase_HEAT"/>
</dbReference>
<dbReference type="InterPro" id="IPR016024">
    <property type="entry name" value="ARM-type_fold"/>
</dbReference>
<evidence type="ECO:0000256" key="1">
    <source>
        <dbReference type="SAM" id="MobiDB-lite"/>
    </source>
</evidence>
<dbReference type="Proteomes" id="UP001501729">
    <property type="component" value="Unassembled WGS sequence"/>
</dbReference>
<dbReference type="Pfam" id="PF13646">
    <property type="entry name" value="HEAT_2"/>
    <property type="match status" value="1"/>
</dbReference>
<proteinExistence type="predicted"/>
<dbReference type="PANTHER" id="PTHR12697">
    <property type="entry name" value="PBS LYASE HEAT-LIKE PROTEIN"/>
    <property type="match status" value="1"/>
</dbReference>
<name>A0AAV3UBZ4_9EURY</name>
<feature type="compositionally biased region" description="Acidic residues" evidence="1">
    <location>
        <begin position="35"/>
        <end position="50"/>
    </location>
</feature>
<protein>
    <submittedName>
        <fullName evidence="2">HEAT repeat domain-containing protein</fullName>
    </submittedName>
</protein>
<dbReference type="PANTHER" id="PTHR12697:SF5">
    <property type="entry name" value="DEOXYHYPUSINE HYDROXYLASE"/>
    <property type="match status" value="1"/>
</dbReference>
<comment type="caution">
    <text evidence="2">The sequence shown here is derived from an EMBL/GenBank/DDBJ whole genome shotgun (WGS) entry which is preliminary data.</text>
</comment>
<sequence length="417" mass="46098">MSDEEAEETQESDASEESEVETVDAETIEKQLDQAESELESAETESDLDVVEAQLDKVEGLLESADIPEPEDEDEDDPREELEGRLSGLRDELEDQRGPYAEDVISDIEDAASTIKDVRWTDDGSAELVDVVESFAERVQDILDTDFTVTLSRNSDDLAEVLENAAVAVGDADLDPDEDADTIEALVEATEELNDGIESAEEWSDLETREQLEAEGFYDVLDHRKDYPPEWHALKIWEKKDRADMVLLALDSLQSNFMERHCLESLERMGNEEAVEPMLQRANRRDKDAISILGKIGSDEAIDGIIDYVDADPGMAKTVIKALGEIGSDETTQEVANQLVVDDEDVRSYAARALGRIGDTRAIDPLADTLENDDSDSVRASAAWALNQIGTESALDAVRGYSDDRSFLVQSEAEKAL</sequence>
<evidence type="ECO:0000313" key="3">
    <source>
        <dbReference type="Proteomes" id="UP001501729"/>
    </source>
</evidence>
<feature type="compositionally biased region" description="Acidic residues" evidence="1">
    <location>
        <begin position="1"/>
        <end position="26"/>
    </location>
</feature>
<dbReference type="Gene3D" id="1.25.10.10">
    <property type="entry name" value="Leucine-rich Repeat Variant"/>
    <property type="match status" value="1"/>
</dbReference>
<feature type="compositionally biased region" description="Acidic residues" evidence="1">
    <location>
        <begin position="66"/>
        <end position="80"/>
    </location>
</feature>
<keyword evidence="3" id="KW-1185">Reference proteome</keyword>
<gene>
    <name evidence="2" type="ORF">GCM10025751_06270</name>
</gene>
<dbReference type="RefSeq" id="WP_227775425.1">
    <property type="nucleotide sequence ID" value="NZ_BAABKX010000001.1"/>
</dbReference>
<dbReference type="GO" id="GO:0016491">
    <property type="term" value="F:oxidoreductase activity"/>
    <property type="evidence" value="ECO:0007669"/>
    <property type="project" value="TreeGrafter"/>
</dbReference>
<dbReference type="EMBL" id="BAABKX010000001">
    <property type="protein sequence ID" value="GAA5042659.1"/>
    <property type="molecule type" value="Genomic_DNA"/>
</dbReference>
<dbReference type="GeneID" id="68615317"/>
<accession>A0AAV3UBZ4</accession>
<feature type="region of interest" description="Disordered" evidence="1">
    <location>
        <begin position="1"/>
        <end position="100"/>
    </location>
</feature>